<evidence type="ECO:0000313" key="2">
    <source>
        <dbReference type="EMBL" id="GIY90222.1"/>
    </source>
</evidence>
<accession>A0AAV4X4X5</accession>
<protein>
    <submittedName>
        <fullName evidence="2">Uncharacterized protein</fullName>
    </submittedName>
</protein>
<feature type="compositionally biased region" description="Basic residues" evidence="1">
    <location>
        <begin position="43"/>
        <end position="58"/>
    </location>
</feature>
<dbReference type="Proteomes" id="UP001054945">
    <property type="component" value="Unassembled WGS sequence"/>
</dbReference>
<dbReference type="AlphaFoldDB" id="A0AAV4X4X5"/>
<organism evidence="2 3">
    <name type="scientific">Caerostris extrusa</name>
    <name type="common">Bark spider</name>
    <name type="synonym">Caerostris bankana</name>
    <dbReference type="NCBI Taxonomy" id="172846"/>
    <lineage>
        <taxon>Eukaryota</taxon>
        <taxon>Metazoa</taxon>
        <taxon>Ecdysozoa</taxon>
        <taxon>Arthropoda</taxon>
        <taxon>Chelicerata</taxon>
        <taxon>Arachnida</taxon>
        <taxon>Araneae</taxon>
        <taxon>Araneomorphae</taxon>
        <taxon>Entelegynae</taxon>
        <taxon>Araneoidea</taxon>
        <taxon>Araneidae</taxon>
        <taxon>Caerostris</taxon>
    </lineage>
</organism>
<keyword evidence="3" id="KW-1185">Reference proteome</keyword>
<gene>
    <name evidence="2" type="ORF">CEXT_186841</name>
</gene>
<evidence type="ECO:0000313" key="3">
    <source>
        <dbReference type="Proteomes" id="UP001054945"/>
    </source>
</evidence>
<sequence>MRICLFKSIFPPVAQSFQGYHLLNQPLFIQALNKGRQKESGGRKRKKKKMKKQSNRKKRCEENFPKEIKLIPLSKPENEVVPLPSGVSVGLEEREEKILLSLSPSARYWSLISMKKKHKREEKRGEEWEESRYWYQQFDVLLYAIKSPALFTSVYSTAADFCFWKKKGRSISLTEMVFGENRFPG</sequence>
<reference evidence="2 3" key="1">
    <citation type="submission" date="2021-06" db="EMBL/GenBank/DDBJ databases">
        <title>Caerostris extrusa draft genome.</title>
        <authorList>
            <person name="Kono N."/>
            <person name="Arakawa K."/>
        </authorList>
    </citation>
    <scope>NUCLEOTIDE SEQUENCE [LARGE SCALE GENOMIC DNA]</scope>
</reference>
<comment type="caution">
    <text evidence="2">The sequence shown here is derived from an EMBL/GenBank/DDBJ whole genome shotgun (WGS) entry which is preliminary data.</text>
</comment>
<dbReference type="EMBL" id="BPLR01017304">
    <property type="protein sequence ID" value="GIY90222.1"/>
    <property type="molecule type" value="Genomic_DNA"/>
</dbReference>
<evidence type="ECO:0000256" key="1">
    <source>
        <dbReference type="SAM" id="MobiDB-lite"/>
    </source>
</evidence>
<proteinExistence type="predicted"/>
<feature type="region of interest" description="Disordered" evidence="1">
    <location>
        <begin position="34"/>
        <end position="58"/>
    </location>
</feature>
<name>A0AAV4X4X5_CAEEX</name>